<evidence type="ECO:0000259" key="2">
    <source>
        <dbReference type="Pfam" id="PF05685"/>
    </source>
</evidence>
<keyword evidence="1" id="KW-0812">Transmembrane</keyword>
<organism evidence="3 4">
    <name type="scientific">Arsenicibacter rosenii</name>
    <dbReference type="NCBI Taxonomy" id="1750698"/>
    <lineage>
        <taxon>Bacteria</taxon>
        <taxon>Pseudomonadati</taxon>
        <taxon>Bacteroidota</taxon>
        <taxon>Cytophagia</taxon>
        <taxon>Cytophagales</taxon>
        <taxon>Spirosomataceae</taxon>
        <taxon>Arsenicibacter</taxon>
    </lineage>
</organism>
<dbReference type="EMBL" id="MORL01000002">
    <property type="protein sequence ID" value="OIN60476.1"/>
    <property type="molecule type" value="Genomic_DNA"/>
</dbReference>
<evidence type="ECO:0000313" key="4">
    <source>
        <dbReference type="Proteomes" id="UP000181790"/>
    </source>
</evidence>
<feature type="domain" description="Putative restriction endonuclease" evidence="2">
    <location>
        <begin position="29"/>
        <end position="187"/>
    </location>
</feature>
<protein>
    <recommendedName>
        <fullName evidence="2">Putative restriction endonuclease domain-containing protein</fullName>
    </recommendedName>
</protein>
<dbReference type="AlphaFoldDB" id="A0A1S2VQM3"/>
<evidence type="ECO:0000313" key="3">
    <source>
        <dbReference type="EMBL" id="OIN60476.1"/>
    </source>
</evidence>
<feature type="transmembrane region" description="Helical" evidence="1">
    <location>
        <begin position="50"/>
        <end position="74"/>
    </location>
</feature>
<dbReference type="PANTHER" id="PTHR36558:SF1">
    <property type="entry name" value="RESTRICTION ENDONUCLEASE DOMAIN-CONTAINING PROTEIN-RELATED"/>
    <property type="match status" value="1"/>
</dbReference>
<accession>A0A1S2VQM3</accession>
<reference evidence="3 4" key="1">
    <citation type="submission" date="2016-10" db="EMBL/GenBank/DDBJ databases">
        <title>Arsenicibacter rosenii gen. nov., sp. nov., an efficient arsenic-methylating bacterium isolated from an arsenic-contaminated paddy soil.</title>
        <authorList>
            <person name="Huang K."/>
        </authorList>
    </citation>
    <scope>NUCLEOTIDE SEQUENCE [LARGE SCALE GENOMIC DNA]</scope>
    <source>
        <strain evidence="3 4">SM-1</strain>
    </source>
</reference>
<dbReference type="InterPro" id="IPR012296">
    <property type="entry name" value="Nuclease_put_TT1808"/>
</dbReference>
<dbReference type="CDD" id="cd06260">
    <property type="entry name" value="DUF820-like"/>
    <property type="match status" value="1"/>
</dbReference>
<dbReference type="PANTHER" id="PTHR36558">
    <property type="entry name" value="GLR1098 PROTEIN"/>
    <property type="match status" value="1"/>
</dbReference>
<dbReference type="InterPro" id="IPR011335">
    <property type="entry name" value="Restrct_endonuc-II-like"/>
</dbReference>
<dbReference type="SUPFAM" id="SSF52980">
    <property type="entry name" value="Restriction endonuclease-like"/>
    <property type="match status" value="1"/>
</dbReference>
<keyword evidence="4" id="KW-1185">Reference proteome</keyword>
<keyword evidence="1" id="KW-1133">Transmembrane helix</keyword>
<name>A0A1S2VQM3_9BACT</name>
<dbReference type="Pfam" id="PF05685">
    <property type="entry name" value="Uma2"/>
    <property type="match status" value="1"/>
</dbReference>
<sequence>METIQKIQLTDTQIAKLDAGGVVSIPATWDDFLEFLNEASYRTDYHNGHIIVMGLAGFIHELLVGRIITLLTLLSKGKGFYVAGSNVGVLKTQGQKGYYNPDVTVVKGLPTFAGDSNAIITNPFLVVEVISESTAVYDYQHKLLKYAQIESIQTVIIVDRFDQSVMVSQRTEEPAVWTNTYYYQLTDVANAGLFELPLSEIFADLPEEGV</sequence>
<evidence type="ECO:0000256" key="1">
    <source>
        <dbReference type="SAM" id="Phobius"/>
    </source>
</evidence>
<dbReference type="InterPro" id="IPR008538">
    <property type="entry name" value="Uma2"/>
</dbReference>
<proteinExistence type="predicted"/>
<comment type="caution">
    <text evidence="3">The sequence shown here is derived from an EMBL/GenBank/DDBJ whole genome shotgun (WGS) entry which is preliminary data.</text>
</comment>
<dbReference type="RefSeq" id="WP_071502271.1">
    <property type="nucleotide sequence ID" value="NZ_MORL01000002.1"/>
</dbReference>
<dbReference type="Gene3D" id="3.90.1570.10">
    <property type="entry name" value="tt1808, chain A"/>
    <property type="match status" value="1"/>
</dbReference>
<keyword evidence="1" id="KW-0472">Membrane</keyword>
<dbReference type="Proteomes" id="UP000181790">
    <property type="component" value="Unassembled WGS sequence"/>
</dbReference>
<dbReference type="OrthoDB" id="952372at2"/>
<gene>
    <name evidence="3" type="ORF">BLX24_06560</name>
</gene>